<dbReference type="PANTHER" id="PTHR11528">
    <property type="entry name" value="HEAT SHOCK PROTEIN 90 FAMILY MEMBER"/>
    <property type="match status" value="1"/>
</dbReference>
<dbReference type="EMBL" id="JBHTBN010000005">
    <property type="protein sequence ID" value="MFC7358150.1"/>
    <property type="molecule type" value="Genomic_DNA"/>
</dbReference>
<dbReference type="RefSeq" id="WP_380218044.1">
    <property type="nucleotide sequence ID" value="NZ_JBHTBN010000005.1"/>
</dbReference>
<keyword evidence="3" id="KW-0067">ATP-binding</keyword>
<evidence type="ECO:0000256" key="2">
    <source>
        <dbReference type="ARBA" id="ARBA00022741"/>
    </source>
</evidence>
<proteinExistence type="inferred from homology"/>
<dbReference type="SUPFAM" id="SSF110942">
    <property type="entry name" value="HSP90 C-terminal domain"/>
    <property type="match status" value="1"/>
</dbReference>
<dbReference type="SUPFAM" id="SSF55874">
    <property type="entry name" value="ATPase domain of HSP90 chaperone/DNA topoisomerase II/histidine kinase"/>
    <property type="match status" value="1"/>
</dbReference>
<reference evidence="7" key="1">
    <citation type="journal article" date="2019" name="Int. J. Syst. Evol. Microbiol.">
        <title>The Global Catalogue of Microorganisms (GCM) 10K type strain sequencing project: providing services to taxonomists for standard genome sequencing and annotation.</title>
        <authorList>
            <consortium name="The Broad Institute Genomics Platform"/>
            <consortium name="The Broad Institute Genome Sequencing Center for Infectious Disease"/>
            <person name="Wu L."/>
            <person name="Ma J."/>
        </authorList>
    </citation>
    <scope>NUCLEOTIDE SEQUENCE [LARGE SCALE GENOMIC DNA]</scope>
    <source>
        <strain evidence="7">CGMCC 1.16306</strain>
    </source>
</reference>
<dbReference type="NCBIfam" id="NF003555">
    <property type="entry name" value="PRK05218.1"/>
    <property type="match status" value="1"/>
</dbReference>
<evidence type="ECO:0000256" key="1">
    <source>
        <dbReference type="ARBA" id="ARBA00008239"/>
    </source>
</evidence>
<evidence type="ECO:0000256" key="4">
    <source>
        <dbReference type="ARBA" id="ARBA00023186"/>
    </source>
</evidence>
<evidence type="ECO:0000313" key="7">
    <source>
        <dbReference type="Proteomes" id="UP001596415"/>
    </source>
</evidence>
<dbReference type="PIRSF" id="PIRSF002583">
    <property type="entry name" value="Hsp90"/>
    <property type="match status" value="1"/>
</dbReference>
<dbReference type="InterPro" id="IPR019805">
    <property type="entry name" value="Heat_shock_protein_90_CS"/>
</dbReference>
<feature type="region of interest" description="Disordered" evidence="5">
    <location>
        <begin position="211"/>
        <end position="239"/>
    </location>
</feature>
<accession>A0ABW2MWP4</accession>
<evidence type="ECO:0000313" key="6">
    <source>
        <dbReference type="EMBL" id="MFC7358150.1"/>
    </source>
</evidence>
<protein>
    <submittedName>
        <fullName evidence="6">Molecular chaperone HtpG</fullName>
    </submittedName>
</protein>
<name>A0ABW2MWP4_9FLAO</name>
<dbReference type="InterPro" id="IPR020575">
    <property type="entry name" value="Hsp90_N"/>
</dbReference>
<dbReference type="PROSITE" id="PS00298">
    <property type="entry name" value="HSP90"/>
    <property type="match status" value="1"/>
</dbReference>
<dbReference type="InterPro" id="IPR020568">
    <property type="entry name" value="Ribosomal_Su5_D2-typ_SF"/>
</dbReference>
<dbReference type="Gene3D" id="3.30.565.10">
    <property type="entry name" value="Histidine kinase-like ATPase, C-terminal domain"/>
    <property type="match status" value="1"/>
</dbReference>
<comment type="similarity">
    <text evidence="1">Belongs to the heat shock protein 90 family.</text>
</comment>
<evidence type="ECO:0000256" key="5">
    <source>
        <dbReference type="SAM" id="MobiDB-lite"/>
    </source>
</evidence>
<comment type="caution">
    <text evidence="6">The sequence shown here is derived from an EMBL/GenBank/DDBJ whole genome shotgun (WGS) entry which is preliminary data.</text>
</comment>
<dbReference type="Pfam" id="PF13589">
    <property type="entry name" value="HATPase_c_3"/>
    <property type="match status" value="1"/>
</dbReference>
<dbReference type="CDD" id="cd16927">
    <property type="entry name" value="HATPase_Hsp90-like"/>
    <property type="match status" value="1"/>
</dbReference>
<dbReference type="InterPro" id="IPR036890">
    <property type="entry name" value="HATPase_C_sf"/>
</dbReference>
<keyword evidence="4" id="KW-0143">Chaperone</keyword>
<feature type="compositionally biased region" description="Basic and acidic residues" evidence="5">
    <location>
        <begin position="211"/>
        <end position="224"/>
    </location>
</feature>
<organism evidence="6 7">
    <name type="scientific">Jejudonia soesokkakensis</name>
    <dbReference type="NCBI Taxonomy" id="1323432"/>
    <lineage>
        <taxon>Bacteria</taxon>
        <taxon>Pseudomonadati</taxon>
        <taxon>Bacteroidota</taxon>
        <taxon>Flavobacteriia</taxon>
        <taxon>Flavobacteriales</taxon>
        <taxon>Flavobacteriaceae</taxon>
        <taxon>Jejudonia</taxon>
    </lineage>
</organism>
<keyword evidence="7" id="KW-1185">Reference proteome</keyword>
<dbReference type="Gene3D" id="3.40.50.11260">
    <property type="match status" value="1"/>
</dbReference>
<dbReference type="Proteomes" id="UP001596415">
    <property type="component" value="Unassembled WGS sequence"/>
</dbReference>
<feature type="compositionally biased region" description="Polar residues" evidence="5">
    <location>
        <begin position="227"/>
        <end position="239"/>
    </location>
</feature>
<sequence>MSTGTINVAVENIFPLIKKFLYSDHEIFLRELISNATDATLKLKHLTNIGEANVEYGNPIIEVKIDKDKKQLHIIDQGIGMTKEEVEKYINEIAFSGAEEFIEKYKDKQGEDAGIIGHFGLGFYSAFMVANKVEIITKSYKDEPAAHWTCDGSPNYTLEESSKTERGTEIILHISDDETEFLEKGKITELLTKYNKFMPIPIKFGMKTETLPKPEDAKEDDKAPTQEVDNIINNPNPAWTKQPTELEEKDYASFYRELYPMQFEEPLFNIHLNVDYPFNLTGILYFPKMTNDMNIQKDKIQLYQNQVFVTDNVEGIVPEFLTMLRGVIDSPDIPLNVSRSYLQADGAVKKISSYITRKVADKLKSLFNENREDFEKKWDDIKIVIEYGMLTEEKFYEKAQSFALFPTVDGSYFTFEELKDKIKDSQTDKDDKLVILYASDKDEQHSYIQSAKDKGYEVLLLDSPIISHLIQKLESTNENVTFTRVDGDHIDNLIKKDEEAISKLSEEEKETLKTFLTDTIPTEKFSVQLEAMDSSANPFIITEPEFMRRMKDMQKSGGGGGMFGMGNMPDMYNLIVNTNHELVSEILHTKTNKKKERLVNQALDLAKLSKNLLKGEEMTAFIKRSYEMIK</sequence>
<dbReference type="SUPFAM" id="SSF54211">
    <property type="entry name" value="Ribosomal protein S5 domain 2-like"/>
    <property type="match status" value="1"/>
</dbReference>
<dbReference type="PRINTS" id="PR00775">
    <property type="entry name" value="HEATSHOCK90"/>
</dbReference>
<dbReference type="Gene3D" id="3.30.230.80">
    <property type="match status" value="1"/>
</dbReference>
<dbReference type="InterPro" id="IPR037196">
    <property type="entry name" value="HSP90_C"/>
</dbReference>
<keyword evidence="2" id="KW-0547">Nucleotide-binding</keyword>
<dbReference type="InterPro" id="IPR001404">
    <property type="entry name" value="Hsp90_fam"/>
</dbReference>
<evidence type="ECO:0000256" key="3">
    <source>
        <dbReference type="ARBA" id="ARBA00022840"/>
    </source>
</evidence>
<gene>
    <name evidence="6" type="primary">htpG</name>
    <name evidence="6" type="ORF">ACFQO1_10650</name>
</gene>
<dbReference type="Gene3D" id="1.20.120.790">
    <property type="entry name" value="Heat shock protein 90, C-terminal domain"/>
    <property type="match status" value="1"/>
</dbReference>
<dbReference type="Pfam" id="PF00183">
    <property type="entry name" value="HSP90"/>
    <property type="match status" value="1"/>
</dbReference>